<dbReference type="EMBL" id="DAKRPA010000024">
    <property type="protein sequence ID" value="DBA02990.1"/>
    <property type="molecule type" value="Genomic_DNA"/>
</dbReference>
<evidence type="ECO:0000313" key="1">
    <source>
        <dbReference type="EMBL" id="DBA02990.1"/>
    </source>
</evidence>
<gene>
    <name evidence="1" type="ORF">N0F65_003178</name>
</gene>
<organism evidence="1 2">
    <name type="scientific">Lagenidium giganteum</name>
    <dbReference type="NCBI Taxonomy" id="4803"/>
    <lineage>
        <taxon>Eukaryota</taxon>
        <taxon>Sar</taxon>
        <taxon>Stramenopiles</taxon>
        <taxon>Oomycota</taxon>
        <taxon>Peronosporomycetes</taxon>
        <taxon>Pythiales</taxon>
        <taxon>Pythiaceae</taxon>
    </lineage>
</organism>
<evidence type="ECO:0000313" key="2">
    <source>
        <dbReference type="Proteomes" id="UP001146120"/>
    </source>
</evidence>
<accession>A0AAV2ZEM0</accession>
<protein>
    <submittedName>
        <fullName evidence="1">Uncharacterized protein</fullName>
    </submittedName>
</protein>
<sequence>MDEGAVCDDLLAKLDELMEFLQFARIRTADFHGVVTFMFRATQGRQVACVRTVDLRNGVVVSKSPLSAANSFAPEAAMVYVSLADFLYMYSGEATAAEIAGMVMSGRVSVAWSAYGKLKAFAECFNFSVEKWDEFYVLQESRGRGGRGATSRTQCTRACCQATTKEEIDANWILISDATVMSDSGDWEVVSDCKCHVIPRENRAKMEEVFGVPQINDWLSMLCGGHINKTHVQSVQTNVRNSLHDLKTMANKLFVSLEAT</sequence>
<keyword evidence="2" id="KW-1185">Reference proteome</keyword>
<name>A0AAV2ZEM0_9STRA</name>
<dbReference type="Proteomes" id="UP001146120">
    <property type="component" value="Unassembled WGS sequence"/>
</dbReference>
<comment type="caution">
    <text evidence="1">The sequence shown here is derived from an EMBL/GenBank/DDBJ whole genome shotgun (WGS) entry which is preliminary data.</text>
</comment>
<proteinExistence type="predicted"/>
<reference evidence="1" key="1">
    <citation type="submission" date="2022-11" db="EMBL/GenBank/DDBJ databases">
        <authorList>
            <person name="Morgan W.R."/>
            <person name="Tartar A."/>
        </authorList>
    </citation>
    <scope>NUCLEOTIDE SEQUENCE</scope>
    <source>
        <strain evidence="1">ARSEF 373</strain>
    </source>
</reference>
<reference evidence="1" key="2">
    <citation type="journal article" date="2023" name="Microbiol Resour">
        <title>Decontamination and Annotation of the Draft Genome Sequence of the Oomycete Lagenidium giganteum ARSEF 373.</title>
        <authorList>
            <person name="Morgan W.R."/>
            <person name="Tartar A."/>
        </authorList>
    </citation>
    <scope>NUCLEOTIDE SEQUENCE</scope>
    <source>
        <strain evidence="1">ARSEF 373</strain>
    </source>
</reference>
<dbReference type="AlphaFoldDB" id="A0AAV2ZEM0"/>